<organism evidence="1 2">
    <name type="scientific">Scytonema hofmannii FACHB-248</name>
    <dbReference type="NCBI Taxonomy" id="1842502"/>
    <lineage>
        <taxon>Bacteria</taxon>
        <taxon>Bacillati</taxon>
        <taxon>Cyanobacteriota</taxon>
        <taxon>Cyanophyceae</taxon>
        <taxon>Nostocales</taxon>
        <taxon>Scytonemataceae</taxon>
        <taxon>Scytonema</taxon>
    </lineage>
</organism>
<keyword evidence="2" id="KW-1185">Reference proteome</keyword>
<dbReference type="InterPro" id="IPR008979">
    <property type="entry name" value="Galactose-bd-like_sf"/>
</dbReference>
<reference evidence="1 2" key="1">
    <citation type="journal article" date="2020" name="ISME J.">
        <title>Comparative genomics reveals insights into cyanobacterial evolution and habitat adaptation.</title>
        <authorList>
            <person name="Chen M.Y."/>
            <person name="Teng W.K."/>
            <person name="Zhao L."/>
            <person name="Hu C.X."/>
            <person name="Zhou Y.K."/>
            <person name="Han B.P."/>
            <person name="Song L.R."/>
            <person name="Shu W.S."/>
        </authorList>
    </citation>
    <scope>NUCLEOTIDE SEQUENCE [LARGE SCALE GENOMIC DNA]</scope>
    <source>
        <strain evidence="1 2">FACHB-248</strain>
    </source>
</reference>
<evidence type="ECO:0000313" key="1">
    <source>
        <dbReference type="EMBL" id="MBD2609449.1"/>
    </source>
</evidence>
<sequence>MLKINEFPELATLADNDLLLIWDTSANITAKVQLSTLKAFLGTTGGTTGNTPTTTKELTYASNGDTNGLAYFIGTQEGTVAWQNPHNNGLSMSASDIAAGTIDSLVDRQPSEFYTSSIDNSWVELIISSGSLKCNYYSIRNRSNVDHYLRNWKFQGSNDGSVWADLDVRTNNITLSSPSQWLSFPITTTNFYTQFRLLQNGLNSAGYAYLCLGEIELYGTYTY</sequence>
<dbReference type="EMBL" id="JACJTA010000158">
    <property type="protein sequence ID" value="MBD2609449.1"/>
    <property type="molecule type" value="Genomic_DNA"/>
</dbReference>
<dbReference type="SUPFAM" id="SSF49785">
    <property type="entry name" value="Galactose-binding domain-like"/>
    <property type="match status" value="1"/>
</dbReference>
<dbReference type="Gene3D" id="2.60.120.260">
    <property type="entry name" value="Galactose-binding domain-like"/>
    <property type="match status" value="1"/>
</dbReference>
<evidence type="ECO:0000313" key="2">
    <source>
        <dbReference type="Proteomes" id="UP000660380"/>
    </source>
</evidence>
<comment type="caution">
    <text evidence="1">The sequence shown here is derived from an EMBL/GenBank/DDBJ whole genome shotgun (WGS) entry which is preliminary data.</text>
</comment>
<gene>
    <name evidence="1" type="ORF">H6G81_34410</name>
</gene>
<dbReference type="PANTHER" id="PTHR47457:SF1">
    <property type="entry name" value="BTB DOMAIN-CONTAINING PROTEIN-RELATED"/>
    <property type="match status" value="1"/>
</dbReference>
<dbReference type="RefSeq" id="WP_029637034.1">
    <property type="nucleotide sequence ID" value="NZ_JACJTA010000158.1"/>
</dbReference>
<dbReference type="PANTHER" id="PTHR47457">
    <property type="entry name" value="OS05G0345500 PROTEIN"/>
    <property type="match status" value="1"/>
</dbReference>
<accession>A0ABR8H1Q5</accession>
<evidence type="ECO:0008006" key="3">
    <source>
        <dbReference type="Google" id="ProtNLM"/>
    </source>
</evidence>
<name>A0ABR8H1Q5_9CYAN</name>
<dbReference type="Proteomes" id="UP000660380">
    <property type="component" value="Unassembled WGS sequence"/>
</dbReference>
<proteinExistence type="predicted"/>
<protein>
    <recommendedName>
        <fullName evidence="3">F5/8 type C domain-containing protein</fullName>
    </recommendedName>
</protein>